<evidence type="ECO:0000313" key="2">
    <source>
        <dbReference type="EMBL" id="BCN31012.1"/>
    </source>
</evidence>
<keyword evidence="1" id="KW-0472">Membrane</keyword>
<organism evidence="2 3">
    <name type="scientific">Anaeromicropila herbilytica</name>
    <dbReference type="NCBI Taxonomy" id="2785025"/>
    <lineage>
        <taxon>Bacteria</taxon>
        <taxon>Bacillati</taxon>
        <taxon>Bacillota</taxon>
        <taxon>Clostridia</taxon>
        <taxon>Lachnospirales</taxon>
        <taxon>Lachnospiraceae</taxon>
        <taxon>Anaeromicropila</taxon>
    </lineage>
</organism>
<keyword evidence="1" id="KW-1133">Transmembrane helix</keyword>
<evidence type="ECO:0000313" key="3">
    <source>
        <dbReference type="Proteomes" id="UP000595897"/>
    </source>
</evidence>
<sequence>MILVLWKIISVVQSILAYGTAYRLTKNGGDNGVSLFGWLFVLDLASMVPGLGIYLWFKYKDE</sequence>
<feature type="transmembrane region" description="Helical" evidence="1">
    <location>
        <begin position="33"/>
        <end position="57"/>
    </location>
</feature>
<evidence type="ECO:0000256" key="1">
    <source>
        <dbReference type="SAM" id="Phobius"/>
    </source>
</evidence>
<keyword evidence="1" id="KW-0812">Transmembrane</keyword>
<reference evidence="2 3" key="1">
    <citation type="submission" date="2020-11" db="EMBL/GenBank/DDBJ databases">
        <title>Draft genome sequencing of a Lachnospiraceae strain isolated from anoxic soil subjected to BSD treatment.</title>
        <authorList>
            <person name="Uek A."/>
            <person name="Tonouchi A."/>
        </authorList>
    </citation>
    <scope>NUCLEOTIDE SEQUENCE [LARGE SCALE GENOMIC DNA]</scope>
    <source>
        <strain evidence="2 3">TB5</strain>
    </source>
</reference>
<keyword evidence="3" id="KW-1185">Reference proteome</keyword>
<proteinExistence type="predicted"/>
<dbReference type="RefSeq" id="WP_271712163.1">
    <property type="nucleotide sequence ID" value="NZ_AP024169.1"/>
</dbReference>
<gene>
    <name evidence="2" type="ORF">bsdtb5_23070</name>
</gene>
<accession>A0A7R7ICY6</accession>
<protein>
    <submittedName>
        <fullName evidence="2">Uncharacterized protein</fullName>
    </submittedName>
</protein>
<dbReference type="AlphaFoldDB" id="A0A7R7ICY6"/>
<dbReference type="Proteomes" id="UP000595897">
    <property type="component" value="Chromosome"/>
</dbReference>
<name>A0A7R7ICY6_9FIRM</name>
<dbReference type="KEGG" id="ahb:bsdtb5_23070"/>
<dbReference type="EMBL" id="AP024169">
    <property type="protein sequence ID" value="BCN31012.1"/>
    <property type="molecule type" value="Genomic_DNA"/>
</dbReference>